<gene>
    <name evidence="8" type="ORF">NCTC13316_01285</name>
</gene>
<keyword evidence="3 6" id="KW-0812">Transmembrane</keyword>
<feature type="transmembrane region" description="Helical" evidence="6">
    <location>
        <begin position="108"/>
        <end position="128"/>
    </location>
</feature>
<protein>
    <submittedName>
        <fullName evidence="8">Transmembrane protein</fullName>
    </submittedName>
</protein>
<evidence type="ECO:0000313" key="9">
    <source>
        <dbReference type="Proteomes" id="UP000254794"/>
    </source>
</evidence>
<feature type="transmembrane region" description="Helical" evidence="6">
    <location>
        <begin position="281"/>
        <end position="298"/>
    </location>
</feature>
<dbReference type="Proteomes" id="UP000254794">
    <property type="component" value="Unassembled WGS sequence"/>
</dbReference>
<feature type="transmembrane region" description="Helical" evidence="6">
    <location>
        <begin position="253"/>
        <end position="275"/>
    </location>
</feature>
<feature type="transmembrane region" description="Helical" evidence="6">
    <location>
        <begin position="7"/>
        <end position="28"/>
    </location>
</feature>
<accession>A0A378JSP7</accession>
<evidence type="ECO:0000313" key="8">
    <source>
        <dbReference type="EMBL" id="STX51192.1"/>
    </source>
</evidence>
<dbReference type="RefSeq" id="WP_115330843.1">
    <property type="nucleotide sequence ID" value="NZ_CAAAHP010000001.1"/>
</dbReference>
<feature type="transmembrane region" description="Helical" evidence="6">
    <location>
        <begin position="135"/>
        <end position="152"/>
    </location>
</feature>
<dbReference type="InterPro" id="IPR051258">
    <property type="entry name" value="Diverse_Substrate_Transporter"/>
</dbReference>
<feature type="transmembrane region" description="Helical" evidence="6">
    <location>
        <begin position="79"/>
        <end position="102"/>
    </location>
</feature>
<evidence type="ECO:0000256" key="5">
    <source>
        <dbReference type="ARBA" id="ARBA00023136"/>
    </source>
</evidence>
<keyword evidence="2" id="KW-1003">Cell membrane</keyword>
<dbReference type="OrthoDB" id="5291325at2"/>
<evidence type="ECO:0000256" key="1">
    <source>
        <dbReference type="ARBA" id="ARBA00004651"/>
    </source>
</evidence>
<proteinExistence type="predicted"/>
<dbReference type="PANTHER" id="PTHR42920">
    <property type="entry name" value="OS03G0707200 PROTEIN-RELATED"/>
    <property type="match status" value="1"/>
</dbReference>
<dbReference type="InterPro" id="IPR037185">
    <property type="entry name" value="EmrE-like"/>
</dbReference>
<feature type="domain" description="EamA" evidence="7">
    <location>
        <begin position="165"/>
        <end position="297"/>
    </location>
</feature>
<feature type="transmembrane region" description="Helical" evidence="6">
    <location>
        <begin position="40"/>
        <end position="59"/>
    </location>
</feature>
<keyword evidence="5 6" id="KW-0472">Membrane</keyword>
<organism evidence="8 9">
    <name type="scientific">Legionella busanensis</name>
    <dbReference type="NCBI Taxonomy" id="190655"/>
    <lineage>
        <taxon>Bacteria</taxon>
        <taxon>Pseudomonadati</taxon>
        <taxon>Pseudomonadota</taxon>
        <taxon>Gammaproteobacteria</taxon>
        <taxon>Legionellales</taxon>
        <taxon>Legionellaceae</taxon>
        <taxon>Legionella</taxon>
    </lineage>
</organism>
<evidence type="ECO:0000259" key="7">
    <source>
        <dbReference type="Pfam" id="PF00892"/>
    </source>
</evidence>
<evidence type="ECO:0000256" key="2">
    <source>
        <dbReference type="ARBA" id="ARBA00022475"/>
    </source>
</evidence>
<feature type="domain" description="EamA" evidence="7">
    <location>
        <begin position="10"/>
        <end position="151"/>
    </location>
</feature>
<sequence>MKKNNTYYLIGILLLFCAQTMVGMNIVLSKKLVNSIPTLVLINIRFTLASIILLPLHWLTPASKQKISTHLSNLKAKDWYFITAQALSAGVLFNVFMLIGLHTTDANIAGIITSTLPAIIAVMSWVVLREKLSTKTSLCILFATLGLFVIAYEKFSKLSSDHSFLGDFIIFIALLPEAAYYVLCKMHIYRFPVFLLSAIMNGINALVLLPFFLFNFSSLFSITLVSWGILICLGLSTSLFYILWYFGSQRVDGVMASLSTAIMPISTVIFAWALLGEQLTNTQFFGMGLVIISIAFYTRR</sequence>
<keyword evidence="9" id="KW-1185">Reference proteome</keyword>
<name>A0A378JSP7_9GAMM</name>
<dbReference type="AlphaFoldDB" id="A0A378JSP7"/>
<dbReference type="EMBL" id="UGOD01000001">
    <property type="protein sequence ID" value="STX51192.1"/>
    <property type="molecule type" value="Genomic_DNA"/>
</dbReference>
<dbReference type="GO" id="GO:0005886">
    <property type="term" value="C:plasma membrane"/>
    <property type="evidence" value="ECO:0007669"/>
    <property type="project" value="UniProtKB-SubCell"/>
</dbReference>
<feature type="transmembrane region" description="Helical" evidence="6">
    <location>
        <begin position="219"/>
        <end position="246"/>
    </location>
</feature>
<evidence type="ECO:0000256" key="6">
    <source>
        <dbReference type="SAM" id="Phobius"/>
    </source>
</evidence>
<evidence type="ECO:0000256" key="3">
    <source>
        <dbReference type="ARBA" id="ARBA00022692"/>
    </source>
</evidence>
<dbReference type="SUPFAM" id="SSF103481">
    <property type="entry name" value="Multidrug resistance efflux transporter EmrE"/>
    <property type="match status" value="2"/>
</dbReference>
<dbReference type="InterPro" id="IPR000620">
    <property type="entry name" value="EamA_dom"/>
</dbReference>
<feature type="transmembrane region" description="Helical" evidence="6">
    <location>
        <begin position="164"/>
        <end position="184"/>
    </location>
</feature>
<dbReference type="PANTHER" id="PTHR42920:SF5">
    <property type="entry name" value="EAMA DOMAIN-CONTAINING PROTEIN"/>
    <property type="match status" value="1"/>
</dbReference>
<reference evidence="8 9" key="1">
    <citation type="submission" date="2018-06" db="EMBL/GenBank/DDBJ databases">
        <authorList>
            <consortium name="Pathogen Informatics"/>
            <person name="Doyle S."/>
        </authorList>
    </citation>
    <scope>NUCLEOTIDE SEQUENCE [LARGE SCALE GENOMIC DNA]</scope>
    <source>
        <strain evidence="8 9">NCTC13316</strain>
    </source>
</reference>
<evidence type="ECO:0000256" key="4">
    <source>
        <dbReference type="ARBA" id="ARBA00022989"/>
    </source>
</evidence>
<comment type="subcellular location">
    <subcellularLocation>
        <location evidence="1">Cell membrane</location>
        <topology evidence="1">Multi-pass membrane protein</topology>
    </subcellularLocation>
</comment>
<dbReference type="Pfam" id="PF00892">
    <property type="entry name" value="EamA"/>
    <property type="match status" value="2"/>
</dbReference>
<feature type="transmembrane region" description="Helical" evidence="6">
    <location>
        <begin position="191"/>
        <end position="213"/>
    </location>
</feature>
<keyword evidence="4 6" id="KW-1133">Transmembrane helix</keyword>